<keyword evidence="2" id="KW-0201">Cytochrome c-type biogenesis</keyword>
<dbReference type="OrthoDB" id="286712at2"/>
<evidence type="ECO:0000259" key="5">
    <source>
        <dbReference type="PROSITE" id="PS51352"/>
    </source>
</evidence>
<reference evidence="6 7" key="1">
    <citation type="submission" date="2016-05" db="EMBL/GenBank/DDBJ databases">
        <title>Genomic and physiological characterization of Planctopirus sp. isolated from fresh water lake.</title>
        <authorList>
            <person name="Subhash Y."/>
            <person name="Ramana C."/>
        </authorList>
    </citation>
    <scope>NUCLEOTIDE SEQUENCE [LARGE SCALE GENOMIC DNA]</scope>
    <source>
        <strain evidence="6 7">JC280</strain>
    </source>
</reference>
<dbReference type="GO" id="GO:0017004">
    <property type="term" value="P:cytochrome complex assembly"/>
    <property type="evidence" value="ECO:0007669"/>
    <property type="project" value="UniProtKB-KW"/>
</dbReference>
<dbReference type="RefSeq" id="WP_068848340.1">
    <property type="nucleotide sequence ID" value="NZ_LYDR01000108.1"/>
</dbReference>
<name>A0A1C3EBB5_9PLAN</name>
<dbReference type="STRING" id="1841610.A6X21_05740"/>
<evidence type="ECO:0000256" key="3">
    <source>
        <dbReference type="ARBA" id="ARBA00023157"/>
    </source>
</evidence>
<sequence>MLSFQFVVIVSASVIASALPTDSPAAEKRADAKLAAIQKAHKDAEAAFRTATESLEDSVDKREKHDALWKAFDKAQGDQYNAAVELAKGDPKADDAVAALEWVLTIPRSYYLPAGPAAMEEVAKHHTKNSKVGKLVSCVGYYTPHEKFYPKEAATAWAMIDAVAKDNPDKTVRAQAVLAKAAKVKEMHDDAVYLEQPDTEKLAAAAESAYEAVIQEYGDCPRLIGEKSGTVGEFAKEGLYELRLLRVGKVAPEIEAEGVDGTKFKLSDHRGKVVAVIFWASWCGPCMADVPHEREMTERLKGKPFTIVAVNGDEKREKAAEVMAREKMTWPSFWNGSDGADGPISKAWNVRGWPTVYILDAKGVIRFKGQRREKLEEKVKLLLEEGEASK</sequence>
<dbReference type="CDD" id="cd02966">
    <property type="entry name" value="TlpA_like_family"/>
    <property type="match status" value="1"/>
</dbReference>
<dbReference type="InterPro" id="IPR013766">
    <property type="entry name" value="Thioredoxin_domain"/>
</dbReference>
<dbReference type="PROSITE" id="PS51352">
    <property type="entry name" value="THIOREDOXIN_2"/>
    <property type="match status" value="1"/>
</dbReference>
<dbReference type="AlphaFoldDB" id="A0A1C3EBB5"/>
<comment type="caution">
    <text evidence="6">The sequence shown here is derived from an EMBL/GenBank/DDBJ whole genome shotgun (WGS) entry which is preliminary data.</text>
</comment>
<dbReference type="Gene3D" id="3.40.30.10">
    <property type="entry name" value="Glutaredoxin"/>
    <property type="match status" value="1"/>
</dbReference>
<keyword evidence="7" id="KW-1185">Reference proteome</keyword>
<dbReference type="PANTHER" id="PTHR42852">
    <property type="entry name" value="THIOL:DISULFIDE INTERCHANGE PROTEIN DSBE"/>
    <property type="match status" value="1"/>
</dbReference>
<protein>
    <recommendedName>
        <fullName evidence="5">Thioredoxin domain-containing protein</fullName>
    </recommendedName>
</protein>
<organism evidence="6 7">
    <name type="scientific">Planctopirus hydrillae</name>
    <dbReference type="NCBI Taxonomy" id="1841610"/>
    <lineage>
        <taxon>Bacteria</taxon>
        <taxon>Pseudomonadati</taxon>
        <taxon>Planctomycetota</taxon>
        <taxon>Planctomycetia</taxon>
        <taxon>Planctomycetales</taxon>
        <taxon>Planctomycetaceae</taxon>
        <taxon>Planctopirus</taxon>
    </lineage>
</organism>
<evidence type="ECO:0000313" key="6">
    <source>
        <dbReference type="EMBL" id="ODA30533.1"/>
    </source>
</evidence>
<comment type="subcellular location">
    <subcellularLocation>
        <location evidence="1">Cell envelope</location>
    </subcellularLocation>
</comment>
<keyword evidence="3" id="KW-1015">Disulfide bond</keyword>
<dbReference type="PANTHER" id="PTHR42852:SF6">
    <property type="entry name" value="THIOL:DISULFIDE INTERCHANGE PROTEIN DSBE"/>
    <property type="match status" value="1"/>
</dbReference>
<proteinExistence type="predicted"/>
<dbReference type="GO" id="GO:0016491">
    <property type="term" value="F:oxidoreductase activity"/>
    <property type="evidence" value="ECO:0007669"/>
    <property type="project" value="InterPro"/>
</dbReference>
<feature type="domain" description="Thioredoxin" evidence="5">
    <location>
        <begin position="245"/>
        <end position="387"/>
    </location>
</feature>
<dbReference type="InterPro" id="IPR013740">
    <property type="entry name" value="Redoxin"/>
</dbReference>
<evidence type="ECO:0000256" key="1">
    <source>
        <dbReference type="ARBA" id="ARBA00004196"/>
    </source>
</evidence>
<evidence type="ECO:0000313" key="7">
    <source>
        <dbReference type="Proteomes" id="UP000094828"/>
    </source>
</evidence>
<dbReference type="InterPro" id="IPR050553">
    <property type="entry name" value="Thioredoxin_ResA/DsbE_sf"/>
</dbReference>
<dbReference type="SUPFAM" id="SSF52833">
    <property type="entry name" value="Thioredoxin-like"/>
    <property type="match status" value="1"/>
</dbReference>
<dbReference type="GO" id="GO:0030313">
    <property type="term" value="C:cell envelope"/>
    <property type="evidence" value="ECO:0007669"/>
    <property type="project" value="UniProtKB-SubCell"/>
</dbReference>
<keyword evidence="4" id="KW-0676">Redox-active center</keyword>
<gene>
    <name evidence="6" type="ORF">A6X21_05740</name>
</gene>
<dbReference type="Proteomes" id="UP000094828">
    <property type="component" value="Unassembled WGS sequence"/>
</dbReference>
<dbReference type="Pfam" id="PF08534">
    <property type="entry name" value="Redoxin"/>
    <property type="match status" value="1"/>
</dbReference>
<evidence type="ECO:0000256" key="2">
    <source>
        <dbReference type="ARBA" id="ARBA00022748"/>
    </source>
</evidence>
<accession>A0A1C3EBB5</accession>
<dbReference type="EMBL" id="LYDR01000108">
    <property type="protein sequence ID" value="ODA30533.1"/>
    <property type="molecule type" value="Genomic_DNA"/>
</dbReference>
<dbReference type="InterPro" id="IPR036249">
    <property type="entry name" value="Thioredoxin-like_sf"/>
</dbReference>
<evidence type="ECO:0000256" key="4">
    <source>
        <dbReference type="ARBA" id="ARBA00023284"/>
    </source>
</evidence>